<name>A0A9W4E3K0_9ACTN</name>
<evidence type="ECO:0000313" key="3">
    <source>
        <dbReference type="Proteomes" id="UP001152519"/>
    </source>
</evidence>
<accession>A0A9W4E3K0</accession>
<feature type="compositionally biased region" description="Low complexity" evidence="1">
    <location>
        <begin position="79"/>
        <end position="88"/>
    </location>
</feature>
<sequence>MTDPESATATRHSSARREGMRKFYRSPSNYESFRGNGSWLETAPPRESFSPEAGEEAGLDGGEFHGTSIRHGRLGVHRQGTGTQAPAGGALGGCSGPQ</sequence>
<feature type="compositionally biased region" description="Polar residues" evidence="1">
    <location>
        <begin position="1"/>
        <end position="12"/>
    </location>
</feature>
<organism evidence="2 3">
    <name type="scientific">Actinacidiphila cocklensis</name>
    <dbReference type="NCBI Taxonomy" id="887465"/>
    <lineage>
        <taxon>Bacteria</taxon>
        <taxon>Bacillati</taxon>
        <taxon>Actinomycetota</taxon>
        <taxon>Actinomycetes</taxon>
        <taxon>Kitasatosporales</taxon>
        <taxon>Streptomycetaceae</taxon>
        <taxon>Actinacidiphila</taxon>
    </lineage>
</organism>
<protein>
    <submittedName>
        <fullName evidence="2">Uncharacterized protein</fullName>
    </submittedName>
</protein>
<feature type="compositionally biased region" description="Gly residues" evidence="1">
    <location>
        <begin position="89"/>
        <end position="98"/>
    </location>
</feature>
<keyword evidence="3" id="KW-1185">Reference proteome</keyword>
<comment type="caution">
    <text evidence="2">The sequence shown here is derived from an EMBL/GenBank/DDBJ whole genome shotgun (WGS) entry which is preliminary data.</text>
</comment>
<gene>
    <name evidence="2" type="ORF">SCOCK_70164</name>
</gene>
<dbReference type="Proteomes" id="UP001152519">
    <property type="component" value="Unassembled WGS sequence"/>
</dbReference>
<evidence type="ECO:0000313" key="2">
    <source>
        <dbReference type="EMBL" id="CAG6398480.1"/>
    </source>
</evidence>
<proteinExistence type="predicted"/>
<reference evidence="2" key="1">
    <citation type="submission" date="2021-05" db="EMBL/GenBank/DDBJ databases">
        <authorList>
            <person name="Arsene-Ploetze F."/>
        </authorList>
    </citation>
    <scope>NUCLEOTIDE SEQUENCE</scope>
    <source>
        <strain evidence="2">DSM 42138</strain>
    </source>
</reference>
<dbReference type="EMBL" id="CAJSLV010000103">
    <property type="protein sequence ID" value="CAG6398480.1"/>
    <property type="molecule type" value="Genomic_DNA"/>
</dbReference>
<feature type="region of interest" description="Disordered" evidence="1">
    <location>
        <begin position="1"/>
        <end position="98"/>
    </location>
</feature>
<evidence type="ECO:0000256" key="1">
    <source>
        <dbReference type="SAM" id="MobiDB-lite"/>
    </source>
</evidence>
<dbReference type="AlphaFoldDB" id="A0A9W4E3K0"/>